<accession>A0A9D1L9C7</accession>
<evidence type="ECO:0000256" key="11">
    <source>
        <dbReference type="ARBA" id="ARBA00022932"/>
    </source>
</evidence>
<dbReference type="AlphaFoldDB" id="A0A9D1L9C7"/>
<dbReference type="GO" id="GO:0006281">
    <property type="term" value="P:DNA repair"/>
    <property type="evidence" value="ECO:0007669"/>
    <property type="project" value="UniProtKB-UniRule"/>
</dbReference>
<gene>
    <name evidence="15 17" type="primary">dinB</name>
    <name evidence="17" type="ORF">IAD16_06755</name>
</gene>
<evidence type="ECO:0000256" key="14">
    <source>
        <dbReference type="ARBA" id="ARBA00049244"/>
    </source>
</evidence>
<dbReference type="InterPro" id="IPR053848">
    <property type="entry name" value="IMS_HHH_1"/>
</dbReference>
<dbReference type="PANTHER" id="PTHR11076">
    <property type="entry name" value="DNA REPAIR POLYMERASE UMUC / TRANSFERASE FAMILY MEMBER"/>
    <property type="match status" value="1"/>
</dbReference>
<dbReference type="Proteomes" id="UP000824091">
    <property type="component" value="Unassembled WGS sequence"/>
</dbReference>
<dbReference type="GO" id="GO:0005829">
    <property type="term" value="C:cytosol"/>
    <property type="evidence" value="ECO:0007669"/>
    <property type="project" value="TreeGrafter"/>
</dbReference>
<evidence type="ECO:0000256" key="7">
    <source>
        <dbReference type="ARBA" id="ARBA00022705"/>
    </source>
</evidence>
<evidence type="ECO:0000256" key="9">
    <source>
        <dbReference type="ARBA" id="ARBA00022763"/>
    </source>
</evidence>
<evidence type="ECO:0000256" key="15">
    <source>
        <dbReference type="HAMAP-Rule" id="MF_01113"/>
    </source>
</evidence>
<evidence type="ECO:0000256" key="1">
    <source>
        <dbReference type="ARBA" id="ARBA00004496"/>
    </source>
</evidence>
<dbReference type="Gene3D" id="1.10.150.20">
    <property type="entry name" value="5' to 3' exonuclease, C-terminal subdomain"/>
    <property type="match status" value="1"/>
</dbReference>
<dbReference type="InterPro" id="IPR043502">
    <property type="entry name" value="DNA/RNA_pol_sf"/>
</dbReference>
<dbReference type="GO" id="GO:0006261">
    <property type="term" value="P:DNA-templated DNA replication"/>
    <property type="evidence" value="ECO:0007669"/>
    <property type="project" value="UniProtKB-UniRule"/>
</dbReference>
<comment type="subcellular location">
    <subcellularLocation>
        <location evidence="1 15">Cytoplasm</location>
    </subcellularLocation>
</comment>
<keyword evidence="11 15" id="KW-0239">DNA-directed DNA polymerase</keyword>
<reference evidence="17" key="1">
    <citation type="submission" date="2020-10" db="EMBL/GenBank/DDBJ databases">
        <authorList>
            <person name="Gilroy R."/>
        </authorList>
    </citation>
    <scope>NUCLEOTIDE SEQUENCE</scope>
    <source>
        <strain evidence="17">11300</strain>
    </source>
</reference>
<sequence length="415" mass="46219">MAQKKNDRVILHCDMNGFYASVELLTHPELRDRPMAVSGDPDNRHGIILAKNQLAKEKGVVTAETIWQAKKKCPDLCLVRPHMEKYRYYCGKINAIYQRFTDLVEPFSIDESWLDVTASQSLFGNGKQIADTIRETVKEELNMTLSAGVSFNKIFAKMGSEYKKPDATTVISRENFREILWPLAAGELFGVGRATSEKLYRLGIKTIGDIAASSRDYLTSIFGKTGGLMWDHANGLDESPVARYDSKEPAKSIGNGITFSRNLVSDSDISTAVKALSDNVAGRLRKQCLKAYGVKIDIKDPFFKVISRQTQLYAPTWLAEEIAAAAMDLLRASWKSGSPIRMITVTAINLTGDVDEEQLSLFGRDEASKKKSEKFEMTMDEVRKKYGNQAIGYASVVKNDMGIGFSADREDDGEE</sequence>
<comment type="cofactor">
    <cofactor evidence="15">
        <name>Mg(2+)</name>
        <dbReference type="ChEBI" id="CHEBI:18420"/>
    </cofactor>
    <text evidence="15">Binds 2 magnesium ions per subunit.</text>
</comment>
<feature type="domain" description="UmuC" evidence="16">
    <location>
        <begin position="10"/>
        <end position="192"/>
    </location>
</feature>
<feature type="site" description="Substrate discrimination" evidence="15">
    <location>
        <position position="19"/>
    </location>
</feature>
<evidence type="ECO:0000256" key="8">
    <source>
        <dbReference type="ARBA" id="ARBA00022723"/>
    </source>
</evidence>
<reference evidence="17" key="2">
    <citation type="journal article" date="2021" name="PeerJ">
        <title>Extensive microbial diversity within the chicken gut microbiome revealed by metagenomics and culture.</title>
        <authorList>
            <person name="Gilroy R."/>
            <person name="Ravi A."/>
            <person name="Getino M."/>
            <person name="Pursley I."/>
            <person name="Horton D.L."/>
            <person name="Alikhan N.F."/>
            <person name="Baker D."/>
            <person name="Gharbi K."/>
            <person name="Hall N."/>
            <person name="Watson M."/>
            <person name="Adriaenssens E.M."/>
            <person name="Foster-Nyarko E."/>
            <person name="Jarju S."/>
            <person name="Secka A."/>
            <person name="Antonio M."/>
            <person name="Oren A."/>
            <person name="Chaudhuri R.R."/>
            <person name="La Ragione R."/>
            <person name="Hildebrand F."/>
            <person name="Pallen M.J."/>
        </authorList>
    </citation>
    <scope>NUCLEOTIDE SEQUENCE</scope>
    <source>
        <strain evidence="17">11300</strain>
    </source>
</reference>
<dbReference type="HAMAP" id="MF_01113">
    <property type="entry name" value="DNApol_IV"/>
    <property type="match status" value="1"/>
</dbReference>
<comment type="function">
    <text evidence="15">Poorly processive, error-prone DNA polymerase involved in untargeted mutagenesis. Copies undamaged DNA at stalled replication forks, which arise in vivo from mismatched or misaligned primer ends. These misaligned primers can be extended by PolIV. Exhibits no 3'-5' exonuclease (proofreading) activity. May be involved in translesional synthesis, in conjunction with the beta clamp from PolIII.</text>
</comment>
<dbReference type="GO" id="GO:0042276">
    <property type="term" value="P:error-prone translesion synthesis"/>
    <property type="evidence" value="ECO:0007669"/>
    <property type="project" value="TreeGrafter"/>
</dbReference>
<evidence type="ECO:0000256" key="13">
    <source>
        <dbReference type="ARBA" id="ARBA00023204"/>
    </source>
</evidence>
<evidence type="ECO:0000256" key="10">
    <source>
        <dbReference type="ARBA" id="ARBA00022842"/>
    </source>
</evidence>
<proteinExistence type="inferred from homology"/>
<comment type="subunit">
    <text evidence="15">Monomer.</text>
</comment>
<dbReference type="GO" id="GO:0003684">
    <property type="term" value="F:damaged DNA binding"/>
    <property type="evidence" value="ECO:0007669"/>
    <property type="project" value="InterPro"/>
</dbReference>
<dbReference type="EC" id="2.7.7.7" evidence="15"/>
<dbReference type="PANTHER" id="PTHR11076:SF33">
    <property type="entry name" value="DNA POLYMERASE KAPPA"/>
    <property type="match status" value="1"/>
</dbReference>
<dbReference type="GO" id="GO:0009432">
    <property type="term" value="P:SOS response"/>
    <property type="evidence" value="ECO:0007669"/>
    <property type="project" value="TreeGrafter"/>
</dbReference>
<dbReference type="SUPFAM" id="SSF100879">
    <property type="entry name" value="Lesion bypass DNA polymerase (Y-family), little finger domain"/>
    <property type="match status" value="1"/>
</dbReference>
<dbReference type="CDD" id="cd03586">
    <property type="entry name" value="PolY_Pol_IV_kappa"/>
    <property type="match status" value="1"/>
</dbReference>
<evidence type="ECO:0000256" key="12">
    <source>
        <dbReference type="ARBA" id="ARBA00023125"/>
    </source>
</evidence>
<organism evidence="17 18">
    <name type="scientific">Candidatus Fimisoma avicola</name>
    <dbReference type="NCBI Taxonomy" id="2840826"/>
    <lineage>
        <taxon>Bacteria</taxon>
        <taxon>Bacillati</taxon>
        <taxon>Bacillota</taxon>
        <taxon>Clostridia</taxon>
        <taxon>Eubacteriales</taxon>
        <taxon>Candidatus Fimisoma</taxon>
    </lineage>
</organism>
<evidence type="ECO:0000256" key="4">
    <source>
        <dbReference type="ARBA" id="ARBA00022490"/>
    </source>
</evidence>
<dbReference type="NCBIfam" id="NF002677">
    <property type="entry name" value="PRK02406.1"/>
    <property type="match status" value="1"/>
</dbReference>
<evidence type="ECO:0000259" key="16">
    <source>
        <dbReference type="PROSITE" id="PS50173"/>
    </source>
</evidence>
<comment type="similarity">
    <text evidence="2 15">Belongs to the DNA polymerase type-Y family.</text>
</comment>
<keyword evidence="3 15" id="KW-0515">Mutator protein</keyword>
<comment type="catalytic activity">
    <reaction evidence="14 15">
        <text>DNA(n) + a 2'-deoxyribonucleoside 5'-triphosphate = DNA(n+1) + diphosphate</text>
        <dbReference type="Rhea" id="RHEA:22508"/>
        <dbReference type="Rhea" id="RHEA-COMP:17339"/>
        <dbReference type="Rhea" id="RHEA-COMP:17340"/>
        <dbReference type="ChEBI" id="CHEBI:33019"/>
        <dbReference type="ChEBI" id="CHEBI:61560"/>
        <dbReference type="ChEBI" id="CHEBI:173112"/>
        <dbReference type="EC" id="2.7.7.7"/>
    </reaction>
</comment>
<dbReference type="GO" id="GO:0000287">
    <property type="term" value="F:magnesium ion binding"/>
    <property type="evidence" value="ECO:0007669"/>
    <property type="project" value="UniProtKB-UniRule"/>
</dbReference>
<dbReference type="InterPro" id="IPR050116">
    <property type="entry name" value="DNA_polymerase-Y"/>
</dbReference>
<feature type="active site" evidence="15">
    <location>
        <position position="111"/>
    </location>
</feature>
<keyword evidence="13 15" id="KW-0234">DNA repair</keyword>
<keyword evidence="8 15" id="KW-0479">Metal-binding</keyword>
<protein>
    <recommendedName>
        <fullName evidence="15">DNA polymerase IV</fullName>
        <shortName evidence="15">Pol IV</shortName>
        <ecNumber evidence="15">2.7.7.7</ecNumber>
    </recommendedName>
</protein>
<evidence type="ECO:0000313" key="17">
    <source>
        <dbReference type="EMBL" id="HIU28058.1"/>
    </source>
</evidence>
<dbReference type="Pfam" id="PF21999">
    <property type="entry name" value="IMS_HHH_1"/>
    <property type="match status" value="1"/>
</dbReference>
<dbReference type="InterPro" id="IPR001126">
    <property type="entry name" value="UmuC"/>
</dbReference>
<name>A0A9D1L9C7_9FIRM</name>
<evidence type="ECO:0000256" key="5">
    <source>
        <dbReference type="ARBA" id="ARBA00022679"/>
    </source>
</evidence>
<dbReference type="InterPro" id="IPR017961">
    <property type="entry name" value="DNA_pol_Y-fam_little_finger"/>
</dbReference>
<dbReference type="InterPro" id="IPR036775">
    <property type="entry name" value="DNA_pol_Y-fam_lit_finger_sf"/>
</dbReference>
<keyword evidence="9 15" id="KW-0227">DNA damage</keyword>
<dbReference type="Pfam" id="PF11799">
    <property type="entry name" value="IMS_C"/>
    <property type="match status" value="1"/>
</dbReference>
<dbReference type="GO" id="GO:0003887">
    <property type="term" value="F:DNA-directed DNA polymerase activity"/>
    <property type="evidence" value="ECO:0007669"/>
    <property type="project" value="UniProtKB-UniRule"/>
</dbReference>
<dbReference type="SUPFAM" id="SSF56672">
    <property type="entry name" value="DNA/RNA polymerases"/>
    <property type="match status" value="1"/>
</dbReference>
<feature type="binding site" evidence="15">
    <location>
        <position position="110"/>
    </location>
    <ligand>
        <name>Mg(2+)</name>
        <dbReference type="ChEBI" id="CHEBI:18420"/>
    </ligand>
</feature>
<keyword evidence="12 15" id="KW-0238">DNA-binding</keyword>
<keyword evidence="5 15" id="KW-0808">Transferase</keyword>
<keyword evidence="10 15" id="KW-0460">Magnesium</keyword>
<dbReference type="InterPro" id="IPR022880">
    <property type="entry name" value="DNApol_IV"/>
</dbReference>
<dbReference type="InterPro" id="IPR043128">
    <property type="entry name" value="Rev_trsase/Diguanyl_cyclase"/>
</dbReference>
<dbReference type="PROSITE" id="PS50173">
    <property type="entry name" value="UMUC"/>
    <property type="match status" value="1"/>
</dbReference>
<feature type="binding site" evidence="15">
    <location>
        <position position="14"/>
    </location>
    <ligand>
        <name>Mg(2+)</name>
        <dbReference type="ChEBI" id="CHEBI:18420"/>
    </ligand>
</feature>
<keyword evidence="4 15" id="KW-0963">Cytoplasm</keyword>
<evidence type="ECO:0000313" key="18">
    <source>
        <dbReference type="Proteomes" id="UP000824091"/>
    </source>
</evidence>
<dbReference type="Gene3D" id="3.40.1170.60">
    <property type="match status" value="1"/>
</dbReference>
<dbReference type="Gene3D" id="3.30.1490.100">
    <property type="entry name" value="DNA polymerase, Y-family, little finger domain"/>
    <property type="match status" value="1"/>
</dbReference>
<keyword evidence="7 15" id="KW-0235">DNA replication</keyword>
<evidence type="ECO:0000256" key="6">
    <source>
        <dbReference type="ARBA" id="ARBA00022695"/>
    </source>
</evidence>
<evidence type="ECO:0000256" key="2">
    <source>
        <dbReference type="ARBA" id="ARBA00010945"/>
    </source>
</evidence>
<dbReference type="Gene3D" id="3.30.70.270">
    <property type="match status" value="1"/>
</dbReference>
<dbReference type="EMBL" id="DVMO01000101">
    <property type="protein sequence ID" value="HIU28058.1"/>
    <property type="molecule type" value="Genomic_DNA"/>
</dbReference>
<evidence type="ECO:0000256" key="3">
    <source>
        <dbReference type="ARBA" id="ARBA00022457"/>
    </source>
</evidence>
<comment type="caution">
    <text evidence="17">The sequence shown here is derived from an EMBL/GenBank/DDBJ whole genome shotgun (WGS) entry which is preliminary data.</text>
</comment>
<dbReference type="Pfam" id="PF00817">
    <property type="entry name" value="IMS"/>
    <property type="match status" value="1"/>
</dbReference>
<keyword evidence="6 15" id="KW-0548">Nucleotidyltransferase</keyword>